<dbReference type="Pfam" id="PF02782">
    <property type="entry name" value="FGGY_C"/>
    <property type="match status" value="1"/>
</dbReference>
<dbReference type="InterPro" id="IPR018484">
    <property type="entry name" value="FGGY_N"/>
</dbReference>
<evidence type="ECO:0000259" key="6">
    <source>
        <dbReference type="Pfam" id="PF02782"/>
    </source>
</evidence>
<reference evidence="7" key="2">
    <citation type="submission" date="2021-04" db="EMBL/GenBank/DDBJ databases">
        <authorList>
            <person name="Gilroy R."/>
        </authorList>
    </citation>
    <scope>NUCLEOTIDE SEQUENCE</scope>
    <source>
        <strain evidence="7">CHK187-5294</strain>
    </source>
</reference>
<evidence type="ECO:0000313" key="8">
    <source>
        <dbReference type="Proteomes" id="UP000824132"/>
    </source>
</evidence>
<dbReference type="Pfam" id="PF00370">
    <property type="entry name" value="FGGY_N"/>
    <property type="match status" value="1"/>
</dbReference>
<dbReference type="CDD" id="cd07773">
    <property type="entry name" value="ASKHA_NBD_FGGY_FK"/>
    <property type="match status" value="1"/>
</dbReference>
<dbReference type="GO" id="GO:0005975">
    <property type="term" value="P:carbohydrate metabolic process"/>
    <property type="evidence" value="ECO:0007669"/>
    <property type="project" value="InterPro"/>
</dbReference>
<evidence type="ECO:0000313" key="7">
    <source>
        <dbReference type="EMBL" id="HIZ03181.1"/>
    </source>
</evidence>
<dbReference type="InterPro" id="IPR018483">
    <property type="entry name" value="Carb_kinase_FGGY_CS"/>
</dbReference>
<reference evidence="7" key="1">
    <citation type="journal article" date="2021" name="PeerJ">
        <title>Extensive microbial diversity within the chicken gut microbiome revealed by metagenomics and culture.</title>
        <authorList>
            <person name="Gilroy R."/>
            <person name="Ravi A."/>
            <person name="Getino M."/>
            <person name="Pursley I."/>
            <person name="Horton D.L."/>
            <person name="Alikhan N.F."/>
            <person name="Baker D."/>
            <person name="Gharbi K."/>
            <person name="Hall N."/>
            <person name="Watson M."/>
            <person name="Adriaenssens E.M."/>
            <person name="Foster-Nyarko E."/>
            <person name="Jarju S."/>
            <person name="Secka A."/>
            <person name="Antonio M."/>
            <person name="Oren A."/>
            <person name="Chaudhuri R.R."/>
            <person name="La Ragione R."/>
            <person name="Hildebrand F."/>
            <person name="Pallen M.J."/>
        </authorList>
    </citation>
    <scope>NUCLEOTIDE SEQUENCE</scope>
    <source>
        <strain evidence="7">CHK187-5294</strain>
    </source>
</reference>
<dbReference type="GO" id="GO:0016301">
    <property type="term" value="F:kinase activity"/>
    <property type="evidence" value="ECO:0007669"/>
    <property type="project" value="UniProtKB-KW"/>
</dbReference>
<comment type="caution">
    <text evidence="7">The sequence shown here is derived from an EMBL/GenBank/DDBJ whole genome shotgun (WGS) entry which is preliminary data.</text>
</comment>
<organism evidence="7 8">
    <name type="scientific">Candidatus Borkfalkia avistercoris</name>
    <dbReference type="NCBI Taxonomy" id="2838504"/>
    <lineage>
        <taxon>Bacteria</taxon>
        <taxon>Bacillati</taxon>
        <taxon>Bacillota</taxon>
        <taxon>Clostridia</taxon>
        <taxon>Christensenellales</taxon>
        <taxon>Christensenellaceae</taxon>
        <taxon>Candidatus Borkfalkia</taxon>
    </lineage>
</organism>
<dbReference type="InterPro" id="IPR050406">
    <property type="entry name" value="FGGY_Carb_Kinase"/>
</dbReference>
<evidence type="ECO:0000259" key="5">
    <source>
        <dbReference type="Pfam" id="PF00370"/>
    </source>
</evidence>
<dbReference type="PIRSF" id="PIRSF000538">
    <property type="entry name" value="GlpK"/>
    <property type="match status" value="1"/>
</dbReference>
<keyword evidence="3 4" id="KW-0418">Kinase</keyword>
<comment type="similarity">
    <text evidence="1 4">Belongs to the FGGY kinase family.</text>
</comment>
<evidence type="ECO:0000256" key="2">
    <source>
        <dbReference type="ARBA" id="ARBA00022679"/>
    </source>
</evidence>
<dbReference type="PROSITE" id="PS00445">
    <property type="entry name" value="FGGY_KINASES_2"/>
    <property type="match status" value="1"/>
</dbReference>
<feature type="domain" description="Carbohydrate kinase FGGY N-terminal" evidence="5">
    <location>
        <begin position="4"/>
        <end position="240"/>
    </location>
</feature>
<dbReference type="InterPro" id="IPR043129">
    <property type="entry name" value="ATPase_NBD"/>
</dbReference>
<gene>
    <name evidence="7" type="ORF">H9727_02735</name>
</gene>
<evidence type="ECO:0008006" key="9">
    <source>
        <dbReference type="Google" id="ProtNLM"/>
    </source>
</evidence>
<evidence type="ECO:0000256" key="4">
    <source>
        <dbReference type="RuleBase" id="RU003733"/>
    </source>
</evidence>
<name>A0A9D2ICH3_9FIRM</name>
<accession>A0A9D2ICH3</accession>
<dbReference type="PROSITE" id="PS00933">
    <property type="entry name" value="FGGY_KINASES_1"/>
    <property type="match status" value="1"/>
</dbReference>
<dbReference type="PANTHER" id="PTHR43095">
    <property type="entry name" value="SUGAR KINASE"/>
    <property type="match status" value="1"/>
</dbReference>
<proteinExistence type="inferred from homology"/>
<dbReference type="InterPro" id="IPR000577">
    <property type="entry name" value="Carb_kinase_FGGY"/>
</dbReference>
<dbReference type="EMBL" id="DXCL01000016">
    <property type="protein sequence ID" value="HIZ03181.1"/>
    <property type="molecule type" value="Genomic_DNA"/>
</dbReference>
<dbReference type="SUPFAM" id="SSF53067">
    <property type="entry name" value="Actin-like ATPase domain"/>
    <property type="match status" value="2"/>
</dbReference>
<protein>
    <recommendedName>
        <fullName evidence="9">Carbohydrate kinase</fullName>
    </recommendedName>
</protein>
<evidence type="ECO:0000256" key="3">
    <source>
        <dbReference type="ARBA" id="ARBA00022777"/>
    </source>
</evidence>
<sequence>MNFLSLDVGSTCCKCQLFSESGEILAYKSEEYPLIGREGEEYVDIEGIFARVKEMMRFASAKGGFSSMCISTFGESFVLLDKNDKAVFLPMLYTDPRGAAEAEEILQKFGAEELFSRVGVLPQSMFSLSKLLWIRRHAPEAFSAADKLLLICDYLGYMLTGERAIDYGLATRTGAFHVGKRAFDGEMLSAFGIDVSLFSKPVPTGSVVGKVRRAVLEECGVAGEVTLVLGSHDQICSALGAGAVRAGDAVDGLGTVECMTAIFDKKPTDARMGLQGYPCVPYAVDGLYCTYMFNYSNGSLVNWFKNRLLHGYKGEEKDFFSYIEKEMSASPTGILTLPYFAGAATPYQNIGAKGAVIGLTLAASDADVYKSILEGTAMEMRLNAETVKRYGIRIRSAIATGGGANSKKWLQLKADIQDIPVKTLRSSEGGLCGCAMLQAVAAGRAKDLAEAAAVFARYKDEFLPDAAMHAAYEGQYKKYKKLYKTIKELTDERV</sequence>
<keyword evidence="2 4" id="KW-0808">Transferase</keyword>
<dbReference type="Proteomes" id="UP000824132">
    <property type="component" value="Unassembled WGS sequence"/>
</dbReference>
<dbReference type="InterPro" id="IPR018485">
    <property type="entry name" value="FGGY_C"/>
</dbReference>
<evidence type="ECO:0000256" key="1">
    <source>
        <dbReference type="ARBA" id="ARBA00009156"/>
    </source>
</evidence>
<dbReference type="AlphaFoldDB" id="A0A9D2ICH3"/>
<dbReference type="GO" id="GO:0016773">
    <property type="term" value="F:phosphotransferase activity, alcohol group as acceptor"/>
    <property type="evidence" value="ECO:0007669"/>
    <property type="project" value="InterPro"/>
</dbReference>
<feature type="domain" description="Carbohydrate kinase FGGY C-terminal" evidence="6">
    <location>
        <begin position="254"/>
        <end position="442"/>
    </location>
</feature>
<dbReference type="Gene3D" id="3.30.420.40">
    <property type="match status" value="2"/>
</dbReference>